<evidence type="ECO:0000256" key="1">
    <source>
        <dbReference type="SAM" id="MobiDB-lite"/>
    </source>
</evidence>
<evidence type="ECO:0000313" key="3">
    <source>
        <dbReference type="Proteomes" id="UP000765509"/>
    </source>
</evidence>
<proteinExistence type="predicted"/>
<sequence length="94" mass="11058">MCYIMTDVAPNSLLTTYKSQQRPLFQQDDTEESPNSHTFNRNHGEDFMISISETQLDTQVTMEDPQVKPQDNDKKDRHIKRPNYIGKKWNTRSP</sequence>
<dbReference type="Proteomes" id="UP000765509">
    <property type="component" value="Unassembled WGS sequence"/>
</dbReference>
<evidence type="ECO:0000313" key="2">
    <source>
        <dbReference type="EMBL" id="MBW0575276.1"/>
    </source>
</evidence>
<name>A0A9Q3K7Y3_9BASI</name>
<dbReference type="EMBL" id="AVOT02095960">
    <property type="protein sequence ID" value="MBW0575276.1"/>
    <property type="molecule type" value="Genomic_DNA"/>
</dbReference>
<feature type="region of interest" description="Disordered" evidence="1">
    <location>
        <begin position="19"/>
        <end position="94"/>
    </location>
</feature>
<organism evidence="2 3">
    <name type="scientific">Austropuccinia psidii MF-1</name>
    <dbReference type="NCBI Taxonomy" id="1389203"/>
    <lineage>
        <taxon>Eukaryota</taxon>
        <taxon>Fungi</taxon>
        <taxon>Dikarya</taxon>
        <taxon>Basidiomycota</taxon>
        <taxon>Pucciniomycotina</taxon>
        <taxon>Pucciniomycetes</taxon>
        <taxon>Pucciniales</taxon>
        <taxon>Sphaerophragmiaceae</taxon>
        <taxon>Austropuccinia</taxon>
    </lineage>
</organism>
<reference evidence="2" key="1">
    <citation type="submission" date="2021-03" db="EMBL/GenBank/DDBJ databases">
        <title>Draft genome sequence of rust myrtle Austropuccinia psidii MF-1, a brazilian biotype.</title>
        <authorList>
            <person name="Quecine M.C."/>
            <person name="Pachon D.M.R."/>
            <person name="Bonatelli M.L."/>
            <person name="Correr F.H."/>
            <person name="Franceschini L.M."/>
            <person name="Leite T.F."/>
            <person name="Margarido G.R.A."/>
            <person name="Almeida C.A."/>
            <person name="Ferrarezi J.A."/>
            <person name="Labate C.A."/>
        </authorList>
    </citation>
    <scope>NUCLEOTIDE SEQUENCE</scope>
    <source>
        <strain evidence="2">MF-1</strain>
    </source>
</reference>
<comment type="caution">
    <text evidence="2">The sequence shown here is derived from an EMBL/GenBank/DDBJ whole genome shotgun (WGS) entry which is preliminary data.</text>
</comment>
<feature type="compositionally biased region" description="Polar residues" evidence="1">
    <location>
        <begin position="51"/>
        <end position="61"/>
    </location>
</feature>
<protein>
    <submittedName>
        <fullName evidence="2">Uncharacterized protein</fullName>
    </submittedName>
</protein>
<dbReference type="AlphaFoldDB" id="A0A9Q3K7Y3"/>
<gene>
    <name evidence="2" type="ORF">O181_114991</name>
</gene>
<accession>A0A9Q3K7Y3</accession>
<keyword evidence="3" id="KW-1185">Reference proteome</keyword>